<dbReference type="GO" id="GO:0006850">
    <property type="term" value="P:pyruvate import into mitochondria"/>
    <property type="evidence" value="ECO:0007669"/>
    <property type="project" value="InterPro"/>
</dbReference>
<dbReference type="AlphaFoldDB" id="A0A8S1LHT6"/>
<keyword evidence="8" id="KW-0472">Membrane</keyword>
<dbReference type="GO" id="GO:0005743">
    <property type="term" value="C:mitochondrial inner membrane"/>
    <property type="evidence" value="ECO:0007669"/>
    <property type="project" value="UniProtKB-SubCell"/>
</dbReference>
<dbReference type="Pfam" id="PF03650">
    <property type="entry name" value="MPC"/>
    <property type="match status" value="1"/>
</dbReference>
<keyword evidence="5 9" id="KW-0999">Mitochondrion inner membrane</keyword>
<proteinExistence type="inferred from homology"/>
<accession>A0A8S1LHT6</accession>
<dbReference type="PANTHER" id="PTHR14154">
    <property type="entry name" value="UPF0041 BRAIN PROTEIN 44-RELATED"/>
    <property type="match status" value="1"/>
</dbReference>
<comment type="similarity">
    <text evidence="2 9">Belongs to the mitochondrial pyruvate carrier (MPC) (TC 2.A.105) family.</text>
</comment>
<comment type="function">
    <text evidence="9">Mediates the uptake of pyruvate into mitochondria.</text>
</comment>
<evidence type="ECO:0000313" key="10">
    <source>
        <dbReference type="EMBL" id="CAD8065073.1"/>
    </source>
</evidence>
<evidence type="ECO:0000256" key="6">
    <source>
        <dbReference type="ARBA" id="ARBA00022989"/>
    </source>
</evidence>
<organism evidence="10 11">
    <name type="scientific">Paramecium primaurelia</name>
    <dbReference type="NCBI Taxonomy" id="5886"/>
    <lineage>
        <taxon>Eukaryota</taxon>
        <taxon>Sar</taxon>
        <taxon>Alveolata</taxon>
        <taxon>Ciliophora</taxon>
        <taxon>Intramacronucleata</taxon>
        <taxon>Oligohymenophorea</taxon>
        <taxon>Peniculida</taxon>
        <taxon>Parameciidae</taxon>
        <taxon>Paramecium</taxon>
    </lineage>
</organism>
<keyword evidence="6" id="KW-1133">Transmembrane helix</keyword>
<dbReference type="InterPro" id="IPR005336">
    <property type="entry name" value="MPC"/>
</dbReference>
<evidence type="ECO:0000256" key="9">
    <source>
        <dbReference type="RuleBase" id="RU363100"/>
    </source>
</evidence>
<evidence type="ECO:0000256" key="3">
    <source>
        <dbReference type="ARBA" id="ARBA00022448"/>
    </source>
</evidence>
<reference evidence="10" key="1">
    <citation type="submission" date="2021-01" db="EMBL/GenBank/DDBJ databases">
        <authorList>
            <consortium name="Genoscope - CEA"/>
            <person name="William W."/>
        </authorList>
    </citation>
    <scope>NUCLEOTIDE SEQUENCE</scope>
</reference>
<evidence type="ECO:0000256" key="8">
    <source>
        <dbReference type="ARBA" id="ARBA00023136"/>
    </source>
</evidence>
<keyword evidence="3 9" id="KW-0813">Transport</keyword>
<protein>
    <recommendedName>
        <fullName evidence="9">Mitochondrial pyruvate carrier</fullName>
    </recommendedName>
</protein>
<evidence type="ECO:0000256" key="5">
    <source>
        <dbReference type="ARBA" id="ARBA00022792"/>
    </source>
</evidence>
<keyword evidence="7 9" id="KW-0496">Mitochondrion</keyword>
<dbReference type="EMBL" id="CAJJDM010000036">
    <property type="protein sequence ID" value="CAD8065073.1"/>
    <property type="molecule type" value="Genomic_DNA"/>
</dbReference>
<gene>
    <name evidence="10" type="ORF">PPRIM_AZ9-3.1.T0370084</name>
</gene>
<name>A0A8S1LHT6_PARPR</name>
<keyword evidence="11" id="KW-1185">Reference proteome</keyword>
<evidence type="ECO:0000313" key="11">
    <source>
        <dbReference type="Proteomes" id="UP000688137"/>
    </source>
</evidence>
<comment type="subcellular location">
    <subcellularLocation>
        <location evidence="1 9">Mitochondrion inner membrane</location>
        <topology evidence="1 9">Multi-pass membrane protein</topology>
    </subcellularLocation>
</comment>
<keyword evidence="4" id="KW-0812">Transmembrane</keyword>
<evidence type="ECO:0000256" key="4">
    <source>
        <dbReference type="ARBA" id="ARBA00022692"/>
    </source>
</evidence>
<evidence type="ECO:0000256" key="1">
    <source>
        <dbReference type="ARBA" id="ARBA00004448"/>
    </source>
</evidence>
<dbReference type="Proteomes" id="UP000688137">
    <property type="component" value="Unassembled WGS sequence"/>
</dbReference>
<sequence>MFGIVPKLQQYVCAWNFWPAFMKKFIMSEKGPFTIFFWTPLAKWGISIANIGDMRKPVEQVNTLQQCVIAWTGLLFTRWCFIITPRVYSLVICNFCMAQTGLYQLYRKHQQGKLFTR</sequence>
<evidence type="ECO:0000256" key="7">
    <source>
        <dbReference type="ARBA" id="ARBA00023128"/>
    </source>
</evidence>
<dbReference type="OMA" id="ITPRVYS"/>
<comment type="caution">
    <text evidence="10">The sequence shown here is derived from an EMBL/GenBank/DDBJ whole genome shotgun (WGS) entry which is preliminary data.</text>
</comment>
<evidence type="ECO:0000256" key="2">
    <source>
        <dbReference type="ARBA" id="ARBA00006416"/>
    </source>
</evidence>